<feature type="transmembrane region" description="Helical" evidence="2">
    <location>
        <begin position="209"/>
        <end position="230"/>
    </location>
</feature>
<evidence type="ECO:0000313" key="4">
    <source>
        <dbReference type="Proteomes" id="UP001321760"/>
    </source>
</evidence>
<keyword evidence="2" id="KW-0472">Membrane</keyword>
<accession>A0AAV9GH86</accession>
<feature type="transmembrane region" description="Helical" evidence="2">
    <location>
        <begin position="339"/>
        <end position="356"/>
    </location>
</feature>
<dbReference type="AlphaFoldDB" id="A0AAV9GH86"/>
<sequence length="658" mass="73804">MAHKDPSIDGLEEELENSKLQLLTSPLIKGVPRSSPSNGPTPASTFPREQQQSGPDLEEFGYRDDEDFSPREVPEFQRHADATAIEVFYDLFFAANLTVFSDVIDINNGEKLATFVVYFSLLWFNWALLGLYDVRFITDSIFERCARAVHFGVMVSFAVIAPNFSLENQQSATFQTMSVILMTSRLTMAVQYCTILWYCRTYRRAKVPLACMIALNFVAGMIYLGIGFVFNGGNRALYSIWFVVTALEVIISLGLALKWDVLSFQGTHLASRISLLTFILMGEGLGLIGLGVVRIVQNANEWTPPTIGNVTAGVANIYVVFMIYFDWRRSIRLGKYKQLLWSFIHFPFHLAMRIFIEGSSQFVVWWKVMETMEGVARKFERAGTQLDAAAVNMTADTDFTAVLVQEVNRTVMEVFNVYVPKYSITQASVLQAFDELGQIPASWWTQENLTEANIESDPTFISMRETLQRLALAMENSLLAGFKIDGFANFANTTVTDTNTLEELVAQTNEKKFNTVYKYAFIAAGVTLILMNILFIITSRRWRPFDYLQKTFNFLAGIALCLITLTLSKYDSFAMTPWPLPALLLVLFTVLVVHHLPSPPPILFGKNGKAGRKQEWEAVHMVVGEKKVSGDASDGPAGVTTPGFQETDTLYRGAGVHS</sequence>
<evidence type="ECO:0000256" key="1">
    <source>
        <dbReference type="SAM" id="MobiDB-lite"/>
    </source>
</evidence>
<keyword evidence="4" id="KW-1185">Reference proteome</keyword>
<dbReference type="Proteomes" id="UP001321760">
    <property type="component" value="Unassembled WGS sequence"/>
</dbReference>
<dbReference type="EMBL" id="MU865947">
    <property type="protein sequence ID" value="KAK4447835.1"/>
    <property type="molecule type" value="Genomic_DNA"/>
</dbReference>
<feature type="transmembrane region" description="Helical" evidence="2">
    <location>
        <begin position="146"/>
        <end position="165"/>
    </location>
</feature>
<proteinExistence type="predicted"/>
<feature type="region of interest" description="Disordered" evidence="1">
    <location>
        <begin position="26"/>
        <end position="60"/>
    </location>
</feature>
<reference evidence="3" key="1">
    <citation type="journal article" date="2023" name="Mol. Phylogenet. Evol.">
        <title>Genome-scale phylogeny and comparative genomics of the fungal order Sordariales.</title>
        <authorList>
            <person name="Hensen N."/>
            <person name="Bonometti L."/>
            <person name="Westerberg I."/>
            <person name="Brannstrom I.O."/>
            <person name="Guillou S."/>
            <person name="Cros-Aarteil S."/>
            <person name="Calhoun S."/>
            <person name="Haridas S."/>
            <person name="Kuo A."/>
            <person name="Mondo S."/>
            <person name="Pangilinan J."/>
            <person name="Riley R."/>
            <person name="LaButti K."/>
            <person name="Andreopoulos B."/>
            <person name="Lipzen A."/>
            <person name="Chen C."/>
            <person name="Yan M."/>
            <person name="Daum C."/>
            <person name="Ng V."/>
            <person name="Clum A."/>
            <person name="Steindorff A."/>
            <person name="Ohm R.A."/>
            <person name="Martin F."/>
            <person name="Silar P."/>
            <person name="Natvig D.O."/>
            <person name="Lalanne C."/>
            <person name="Gautier V."/>
            <person name="Ament-Velasquez S.L."/>
            <person name="Kruys A."/>
            <person name="Hutchinson M.I."/>
            <person name="Powell A.J."/>
            <person name="Barry K."/>
            <person name="Miller A.N."/>
            <person name="Grigoriev I.V."/>
            <person name="Debuchy R."/>
            <person name="Gladieux P."/>
            <person name="Hiltunen Thoren M."/>
            <person name="Johannesson H."/>
        </authorList>
    </citation>
    <scope>NUCLEOTIDE SEQUENCE</scope>
    <source>
        <strain evidence="3">PSN243</strain>
    </source>
</reference>
<feature type="transmembrane region" description="Helical" evidence="2">
    <location>
        <begin position="519"/>
        <end position="539"/>
    </location>
</feature>
<keyword evidence="2" id="KW-0812">Transmembrane</keyword>
<feature type="transmembrane region" description="Helical" evidence="2">
    <location>
        <begin position="269"/>
        <end position="295"/>
    </location>
</feature>
<dbReference type="PANTHER" id="PTHR42101">
    <property type="entry name" value="CHROMOSOME 16, WHOLE GENOME SHOTGUN SEQUENCE"/>
    <property type="match status" value="1"/>
</dbReference>
<feature type="transmembrane region" description="Helical" evidence="2">
    <location>
        <begin position="576"/>
        <end position="596"/>
    </location>
</feature>
<gene>
    <name evidence="3" type="ORF">QBC34DRAFT_124825</name>
</gene>
<feature type="compositionally biased region" description="Polar residues" evidence="1">
    <location>
        <begin position="34"/>
        <end position="54"/>
    </location>
</feature>
<reference evidence="3" key="2">
    <citation type="submission" date="2023-05" db="EMBL/GenBank/DDBJ databases">
        <authorList>
            <consortium name="Lawrence Berkeley National Laboratory"/>
            <person name="Steindorff A."/>
            <person name="Hensen N."/>
            <person name="Bonometti L."/>
            <person name="Westerberg I."/>
            <person name="Brannstrom I.O."/>
            <person name="Guillou S."/>
            <person name="Cros-Aarteil S."/>
            <person name="Calhoun S."/>
            <person name="Haridas S."/>
            <person name="Kuo A."/>
            <person name="Mondo S."/>
            <person name="Pangilinan J."/>
            <person name="Riley R."/>
            <person name="Labutti K."/>
            <person name="Andreopoulos B."/>
            <person name="Lipzen A."/>
            <person name="Chen C."/>
            <person name="Yanf M."/>
            <person name="Daum C."/>
            <person name="Ng V."/>
            <person name="Clum A."/>
            <person name="Ohm R."/>
            <person name="Martin F."/>
            <person name="Silar P."/>
            <person name="Natvig D."/>
            <person name="Lalanne C."/>
            <person name="Gautier V."/>
            <person name="Ament-Velasquez S.L."/>
            <person name="Kruys A."/>
            <person name="Hutchinson M.I."/>
            <person name="Powell A.J."/>
            <person name="Barry K."/>
            <person name="Miller A.N."/>
            <person name="Grigoriev I.V."/>
            <person name="Debuchy R."/>
            <person name="Gladieux P."/>
            <person name="Thoren M.H."/>
            <person name="Johannesson H."/>
        </authorList>
    </citation>
    <scope>NUCLEOTIDE SEQUENCE</scope>
    <source>
        <strain evidence="3">PSN243</strain>
    </source>
</reference>
<feature type="transmembrane region" description="Helical" evidence="2">
    <location>
        <begin position="551"/>
        <end position="570"/>
    </location>
</feature>
<evidence type="ECO:0000256" key="2">
    <source>
        <dbReference type="SAM" id="Phobius"/>
    </source>
</evidence>
<protein>
    <recommendedName>
        <fullName evidence="5">Low temperature requirement A</fullName>
    </recommendedName>
</protein>
<dbReference type="PANTHER" id="PTHR42101:SF1">
    <property type="entry name" value="LOW TEMPERATURE REQUIREMENT A"/>
    <property type="match status" value="1"/>
</dbReference>
<organism evidence="3 4">
    <name type="scientific">Podospora aff. communis PSN243</name>
    <dbReference type="NCBI Taxonomy" id="3040156"/>
    <lineage>
        <taxon>Eukaryota</taxon>
        <taxon>Fungi</taxon>
        <taxon>Dikarya</taxon>
        <taxon>Ascomycota</taxon>
        <taxon>Pezizomycotina</taxon>
        <taxon>Sordariomycetes</taxon>
        <taxon>Sordariomycetidae</taxon>
        <taxon>Sordariales</taxon>
        <taxon>Podosporaceae</taxon>
        <taxon>Podospora</taxon>
    </lineage>
</organism>
<evidence type="ECO:0000313" key="3">
    <source>
        <dbReference type="EMBL" id="KAK4447835.1"/>
    </source>
</evidence>
<evidence type="ECO:0008006" key="5">
    <source>
        <dbReference type="Google" id="ProtNLM"/>
    </source>
</evidence>
<feature type="transmembrane region" description="Helical" evidence="2">
    <location>
        <begin position="115"/>
        <end position="134"/>
    </location>
</feature>
<feature type="transmembrane region" description="Helical" evidence="2">
    <location>
        <begin position="307"/>
        <end position="327"/>
    </location>
</feature>
<feature type="transmembrane region" description="Helical" evidence="2">
    <location>
        <begin position="236"/>
        <end position="257"/>
    </location>
</feature>
<comment type="caution">
    <text evidence="3">The sequence shown here is derived from an EMBL/GenBank/DDBJ whole genome shotgun (WGS) entry which is preliminary data.</text>
</comment>
<name>A0AAV9GH86_9PEZI</name>
<keyword evidence="2" id="KW-1133">Transmembrane helix</keyword>